<protein>
    <submittedName>
        <fullName evidence="1">Uncharacterized protein</fullName>
    </submittedName>
</protein>
<dbReference type="OrthoDB" id="6386691at2"/>
<reference evidence="1 2" key="1">
    <citation type="submission" date="2006-03" db="EMBL/GenBank/DDBJ databases">
        <title>Complete sequence of Shewanella denitrificans OS217.</title>
        <authorList>
            <consortium name="US DOE Joint Genome Institute"/>
            <person name="Copeland A."/>
            <person name="Lucas S."/>
            <person name="Lapidus A."/>
            <person name="Barry K."/>
            <person name="Detter J.C."/>
            <person name="Glavina del Rio T."/>
            <person name="Hammon N."/>
            <person name="Israni S."/>
            <person name="Dalin E."/>
            <person name="Tice H."/>
            <person name="Pitluck S."/>
            <person name="Brettin T."/>
            <person name="Bruce D."/>
            <person name="Han C."/>
            <person name="Tapia R."/>
            <person name="Gilna P."/>
            <person name="Kiss H."/>
            <person name="Schmutz J."/>
            <person name="Larimer F."/>
            <person name="Land M."/>
            <person name="Hauser L."/>
            <person name="Kyrpides N."/>
            <person name="Lykidis A."/>
            <person name="Richardson P."/>
        </authorList>
    </citation>
    <scope>NUCLEOTIDE SEQUENCE [LARGE SCALE GENOMIC DNA]</scope>
    <source>
        <strain evidence="2">OS217 / ATCC BAA-1090 / DSM 15013</strain>
    </source>
</reference>
<evidence type="ECO:0000313" key="2">
    <source>
        <dbReference type="Proteomes" id="UP000001982"/>
    </source>
</evidence>
<proteinExistence type="predicted"/>
<dbReference type="SUPFAM" id="SSF54909">
    <property type="entry name" value="Dimeric alpha+beta barrel"/>
    <property type="match status" value="1"/>
</dbReference>
<evidence type="ECO:0000313" key="1">
    <source>
        <dbReference type="EMBL" id="ABE55899.1"/>
    </source>
</evidence>
<accession>Q12KX7</accession>
<sequence length="113" mass="12828">MEQISVINTIVVPTGMEAEAESIRAEYVEYFKKQQGFVSSTFYKSFIREAEGSIKYVNIVVWESYAHFELVVNKGFQNEQGENSDGKRVLGKGFPEPIVVSAGQYRIIEHTKV</sequence>
<keyword evidence="2" id="KW-1185">Reference proteome</keyword>
<dbReference type="InterPro" id="IPR011008">
    <property type="entry name" value="Dimeric_a/b-barrel"/>
</dbReference>
<gene>
    <name evidence="1" type="ordered locus">Sden_2620</name>
</gene>
<dbReference type="eggNOG" id="ENOG5033C2U">
    <property type="taxonomic scope" value="Bacteria"/>
</dbReference>
<dbReference type="EMBL" id="CP000302">
    <property type="protein sequence ID" value="ABE55899.1"/>
    <property type="molecule type" value="Genomic_DNA"/>
</dbReference>
<dbReference type="RefSeq" id="WP_011497050.1">
    <property type="nucleotide sequence ID" value="NC_007954.1"/>
</dbReference>
<name>Q12KX7_SHEDO</name>
<dbReference type="Gene3D" id="3.30.70.100">
    <property type="match status" value="1"/>
</dbReference>
<dbReference type="AlphaFoldDB" id="Q12KX7"/>
<dbReference type="STRING" id="318161.Sden_2620"/>
<dbReference type="HOGENOM" id="CLU_2131855_0_0_6"/>
<dbReference type="Proteomes" id="UP000001982">
    <property type="component" value="Chromosome"/>
</dbReference>
<dbReference type="SMR" id="Q12KX7"/>
<dbReference type="KEGG" id="sdn:Sden_2620"/>
<organism evidence="1 2">
    <name type="scientific">Shewanella denitrificans (strain OS217 / ATCC BAA-1090 / DSM 15013)</name>
    <dbReference type="NCBI Taxonomy" id="318161"/>
    <lineage>
        <taxon>Bacteria</taxon>
        <taxon>Pseudomonadati</taxon>
        <taxon>Pseudomonadota</taxon>
        <taxon>Gammaproteobacteria</taxon>
        <taxon>Alteromonadales</taxon>
        <taxon>Shewanellaceae</taxon>
        <taxon>Shewanella</taxon>
    </lineage>
</organism>